<organism evidence="2 3">
    <name type="scientific">Dreissena polymorpha</name>
    <name type="common">Zebra mussel</name>
    <name type="synonym">Mytilus polymorpha</name>
    <dbReference type="NCBI Taxonomy" id="45954"/>
    <lineage>
        <taxon>Eukaryota</taxon>
        <taxon>Metazoa</taxon>
        <taxon>Spiralia</taxon>
        <taxon>Lophotrochozoa</taxon>
        <taxon>Mollusca</taxon>
        <taxon>Bivalvia</taxon>
        <taxon>Autobranchia</taxon>
        <taxon>Heteroconchia</taxon>
        <taxon>Euheterodonta</taxon>
        <taxon>Imparidentia</taxon>
        <taxon>Neoheterodontei</taxon>
        <taxon>Myida</taxon>
        <taxon>Dreissenoidea</taxon>
        <taxon>Dreissenidae</taxon>
        <taxon>Dreissena</taxon>
    </lineage>
</organism>
<feature type="compositionally biased region" description="Basic and acidic residues" evidence="1">
    <location>
        <begin position="31"/>
        <end position="40"/>
    </location>
</feature>
<feature type="region of interest" description="Disordered" evidence="1">
    <location>
        <begin position="31"/>
        <end position="50"/>
    </location>
</feature>
<sequence>MAKDSRRDFFTRGCNENADECSNKWQNLKSESKEKLERRKTGGTVNSRLL</sequence>
<protein>
    <submittedName>
        <fullName evidence="2">Uncharacterized protein</fullName>
    </submittedName>
</protein>
<proteinExistence type="predicted"/>
<gene>
    <name evidence="2" type="ORF">DPMN_103412</name>
</gene>
<evidence type="ECO:0000313" key="2">
    <source>
        <dbReference type="EMBL" id="KAH3830173.1"/>
    </source>
</evidence>
<reference evidence="2" key="2">
    <citation type="submission" date="2020-11" db="EMBL/GenBank/DDBJ databases">
        <authorList>
            <person name="McCartney M.A."/>
            <person name="Auch B."/>
            <person name="Kono T."/>
            <person name="Mallez S."/>
            <person name="Becker A."/>
            <person name="Gohl D.M."/>
            <person name="Silverstein K.A.T."/>
            <person name="Koren S."/>
            <person name="Bechman K.B."/>
            <person name="Herman A."/>
            <person name="Abrahante J.E."/>
            <person name="Garbe J."/>
        </authorList>
    </citation>
    <scope>NUCLEOTIDE SEQUENCE</scope>
    <source>
        <strain evidence="2">Duluth1</strain>
        <tissue evidence="2">Whole animal</tissue>
    </source>
</reference>
<comment type="caution">
    <text evidence="2">The sequence shown here is derived from an EMBL/GenBank/DDBJ whole genome shotgun (WGS) entry which is preliminary data.</text>
</comment>
<reference evidence="2" key="1">
    <citation type="journal article" date="2019" name="bioRxiv">
        <title>The Genome of the Zebra Mussel, Dreissena polymorpha: A Resource for Invasive Species Research.</title>
        <authorList>
            <person name="McCartney M.A."/>
            <person name="Auch B."/>
            <person name="Kono T."/>
            <person name="Mallez S."/>
            <person name="Zhang Y."/>
            <person name="Obille A."/>
            <person name="Becker A."/>
            <person name="Abrahante J.E."/>
            <person name="Garbe J."/>
            <person name="Badalamenti J.P."/>
            <person name="Herman A."/>
            <person name="Mangelson H."/>
            <person name="Liachko I."/>
            <person name="Sullivan S."/>
            <person name="Sone E.D."/>
            <person name="Koren S."/>
            <person name="Silverstein K.A.T."/>
            <person name="Beckman K.B."/>
            <person name="Gohl D.M."/>
        </authorList>
    </citation>
    <scope>NUCLEOTIDE SEQUENCE</scope>
    <source>
        <strain evidence="2">Duluth1</strain>
        <tissue evidence="2">Whole animal</tissue>
    </source>
</reference>
<accession>A0A9D4HA00</accession>
<evidence type="ECO:0000313" key="3">
    <source>
        <dbReference type="Proteomes" id="UP000828390"/>
    </source>
</evidence>
<dbReference type="Proteomes" id="UP000828390">
    <property type="component" value="Unassembled WGS sequence"/>
</dbReference>
<keyword evidence="3" id="KW-1185">Reference proteome</keyword>
<dbReference type="AlphaFoldDB" id="A0A9D4HA00"/>
<evidence type="ECO:0000256" key="1">
    <source>
        <dbReference type="SAM" id="MobiDB-lite"/>
    </source>
</evidence>
<dbReference type="EMBL" id="JAIWYP010000004">
    <property type="protein sequence ID" value="KAH3830173.1"/>
    <property type="molecule type" value="Genomic_DNA"/>
</dbReference>
<name>A0A9D4HA00_DREPO</name>